<evidence type="ECO:0000313" key="1">
    <source>
        <dbReference type="EMBL" id="SHO59304.1"/>
    </source>
</evidence>
<evidence type="ECO:0000313" key="2">
    <source>
        <dbReference type="Proteomes" id="UP000184600"/>
    </source>
</evidence>
<dbReference type="EMBL" id="FRFG01000117">
    <property type="protein sequence ID" value="SHO59304.1"/>
    <property type="molecule type" value="Genomic_DNA"/>
</dbReference>
<sequence>MIPIDSKEYRLLYTDEFGDDVGLDEVQLLDPPLEDRVPELLGLLDSSDTFVSYQAMLVLSAWGNESGVKFLDSLVDEEKIHESGFESHRITDEDNVYDELAYAIYLYSLSDGDEDKIITILKKLLSIYPKYFFESKLKYVLLKTNYIELADLIENVIQSTLSNQKPYQASQLLPVLARFDAKKGWSAIQSFINLPPSIPDPANNIAESLKYCSSQDAEKLLLKYMSSKSPGVAEEASLSLKYMKS</sequence>
<dbReference type="SUPFAM" id="SSF48371">
    <property type="entry name" value="ARM repeat"/>
    <property type="match status" value="1"/>
</dbReference>
<reference evidence="2" key="1">
    <citation type="submission" date="2016-12" db="EMBL/GenBank/DDBJ databases">
        <authorList>
            <person name="Rodrigo-Torres L."/>
            <person name="Arahal R.D."/>
            <person name="Lucena T."/>
        </authorList>
    </citation>
    <scope>NUCLEOTIDE SEQUENCE [LARGE SCALE GENOMIC DNA]</scope>
</reference>
<evidence type="ECO:0008006" key="3">
    <source>
        <dbReference type="Google" id="ProtNLM"/>
    </source>
</evidence>
<keyword evidence="2" id="KW-1185">Reference proteome</keyword>
<protein>
    <recommendedName>
        <fullName evidence="3">HEAT repeat protein</fullName>
    </recommendedName>
</protein>
<dbReference type="RefSeq" id="WP_073586696.1">
    <property type="nucleotide sequence ID" value="NZ_AP024898.1"/>
</dbReference>
<name>A0A1M7Z396_9VIBR</name>
<proteinExistence type="predicted"/>
<dbReference type="STRING" id="1117707.VQ7734_05084"/>
<gene>
    <name evidence="1" type="ORF">VQ7734_05084</name>
</gene>
<dbReference type="AlphaFoldDB" id="A0A1M7Z396"/>
<dbReference type="OrthoDB" id="876778at2"/>
<dbReference type="Proteomes" id="UP000184600">
    <property type="component" value="Unassembled WGS sequence"/>
</dbReference>
<dbReference type="InterPro" id="IPR016024">
    <property type="entry name" value="ARM-type_fold"/>
</dbReference>
<organism evidence="1 2">
    <name type="scientific">Vibrio quintilis</name>
    <dbReference type="NCBI Taxonomy" id="1117707"/>
    <lineage>
        <taxon>Bacteria</taxon>
        <taxon>Pseudomonadati</taxon>
        <taxon>Pseudomonadota</taxon>
        <taxon>Gammaproteobacteria</taxon>
        <taxon>Vibrionales</taxon>
        <taxon>Vibrionaceae</taxon>
        <taxon>Vibrio</taxon>
    </lineage>
</organism>
<accession>A0A1M7Z396</accession>